<dbReference type="Pfam" id="PF13041">
    <property type="entry name" value="PPR_2"/>
    <property type="match status" value="1"/>
</dbReference>
<keyword evidence="2" id="KW-0809">Transit peptide</keyword>
<dbReference type="PANTHER" id="PTHR47926">
    <property type="entry name" value="PENTATRICOPEPTIDE REPEAT-CONTAINING PROTEIN"/>
    <property type="match status" value="1"/>
</dbReference>
<dbReference type="PROSITE" id="PS51375">
    <property type="entry name" value="PPR"/>
    <property type="match status" value="2"/>
</dbReference>
<feature type="repeat" description="PPR" evidence="3">
    <location>
        <begin position="247"/>
        <end position="281"/>
    </location>
</feature>
<reference evidence="4" key="1">
    <citation type="submission" date="2014-09" db="EMBL/GenBank/DDBJ databases">
        <authorList>
            <person name="Magalhaes I.L.F."/>
            <person name="Oliveira U."/>
            <person name="Santos F.R."/>
            <person name="Vidigal T.H.D.A."/>
            <person name="Brescovit A.D."/>
            <person name="Santos A.J."/>
        </authorList>
    </citation>
    <scope>NUCLEOTIDE SEQUENCE</scope>
    <source>
        <tissue evidence="4">Shoot tissue taken approximately 20 cm above the soil surface</tissue>
    </source>
</reference>
<name>A0A0A8Z858_ARUDO</name>
<sequence>MGLFSRQGGFHPTFSCQTPLWIFTRQPVIWWMLSLNDIAHEDVISWNSIVSVYTGNGCMKEAIYYLRQMLWHGKMPSVRSFICLLALSGQTGDLQLGVQIHGLALKLGFSWCSLLVQTTLIDMYGKCCSFDPSLAIFNEIPSLELECCNSMITSSVRCNVFDASLEVLYCMSVEGVMLDNITLSATIKAISLSALSSLVSCQMIHSWIVKLGFETDMAVCSSLISAYARAGQINISHLIFESLRDPNVICFTSIISACARYGDGARGMDLFNKMISSGLKPDEVTFLCAIAGCDQAGLFEEGRLVIELMRASRELDPDERHFACMVNLLSRDGFVEEAMRMMEHSPLRHYTKAWSSLLQSCKAHGENVLGKRAASMLIDVVQKDPATSLQVSRYFYEIGDKENASKVKAMASGQELKDSGHSMVETSHGI</sequence>
<dbReference type="InterPro" id="IPR046960">
    <property type="entry name" value="PPR_At4g14850-like_plant"/>
</dbReference>
<dbReference type="AlphaFoldDB" id="A0A0A8Z858"/>
<dbReference type="GO" id="GO:0099402">
    <property type="term" value="P:plant organ development"/>
    <property type="evidence" value="ECO:0007669"/>
    <property type="project" value="UniProtKB-ARBA"/>
</dbReference>
<accession>A0A0A8Z858</accession>
<keyword evidence="1" id="KW-0677">Repeat</keyword>
<organism evidence="4">
    <name type="scientific">Arundo donax</name>
    <name type="common">Giant reed</name>
    <name type="synonym">Donax arundinaceus</name>
    <dbReference type="NCBI Taxonomy" id="35708"/>
    <lineage>
        <taxon>Eukaryota</taxon>
        <taxon>Viridiplantae</taxon>
        <taxon>Streptophyta</taxon>
        <taxon>Embryophyta</taxon>
        <taxon>Tracheophyta</taxon>
        <taxon>Spermatophyta</taxon>
        <taxon>Magnoliopsida</taxon>
        <taxon>Liliopsida</taxon>
        <taxon>Poales</taxon>
        <taxon>Poaceae</taxon>
        <taxon>PACMAD clade</taxon>
        <taxon>Arundinoideae</taxon>
        <taxon>Arundineae</taxon>
        <taxon>Arundo</taxon>
    </lineage>
</organism>
<dbReference type="GO" id="GO:0009451">
    <property type="term" value="P:RNA modification"/>
    <property type="evidence" value="ECO:0007669"/>
    <property type="project" value="InterPro"/>
</dbReference>
<dbReference type="Pfam" id="PF01535">
    <property type="entry name" value="PPR"/>
    <property type="match status" value="3"/>
</dbReference>
<dbReference type="InterPro" id="IPR002885">
    <property type="entry name" value="PPR_rpt"/>
</dbReference>
<evidence type="ECO:0000256" key="3">
    <source>
        <dbReference type="PROSITE-ProRule" id="PRU00708"/>
    </source>
</evidence>
<evidence type="ECO:0008006" key="5">
    <source>
        <dbReference type="Google" id="ProtNLM"/>
    </source>
</evidence>
<evidence type="ECO:0000256" key="2">
    <source>
        <dbReference type="ARBA" id="ARBA00022946"/>
    </source>
</evidence>
<protein>
    <recommendedName>
        <fullName evidence="5">Pentatricopeptide repeat-containing protein</fullName>
    </recommendedName>
</protein>
<reference evidence="4" key="2">
    <citation type="journal article" date="2015" name="Data Brief">
        <title>Shoot transcriptome of the giant reed, Arundo donax.</title>
        <authorList>
            <person name="Barrero R.A."/>
            <person name="Guerrero F.D."/>
            <person name="Moolhuijzen P."/>
            <person name="Goolsby J.A."/>
            <person name="Tidwell J."/>
            <person name="Bellgard S.E."/>
            <person name="Bellgard M.I."/>
        </authorList>
    </citation>
    <scope>NUCLEOTIDE SEQUENCE</scope>
    <source>
        <tissue evidence="4">Shoot tissue taken approximately 20 cm above the soil surface</tissue>
    </source>
</reference>
<dbReference type="PANTHER" id="PTHR47926:SF442">
    <property type="entry name" value="PUTATIVE-RELATED"/>
    <property type="match status" value="1"/>
</dbReference>
<dbReference type="EMBL" id="GBRH01266863">
    <property type="protein sequence ID" value="JAD31032.1"/>
    <property type="molecule type" value="Transcribed_RNA"/>
</dbReference>
<proteinExistence type="predicted"/>
<dbReference type="InterPro" id="IPR011990">
    <property type="entry name" value="TPR-like_helical_dom_sf"/>
</dbReference>
<evidence type="ECO:0000256" key="1">
    <source>
        <dbReference type="ARBA" id="ARBA00022737"/>
    </source>
</evidence>
<dbReference type="NCBIfam" id="TIGR00756">
    <property type="entry name" value="PPR"/>
    <property type="match status" value="2"/>
</dbReference>
<dbReference type="Gene3D" id="1.25.40.10">
    <property type="entry name" value="Tetratricopeptide repeat domain"/>
    <property type="match status" value="4"/>
</dbReference>
<evidence type="ECO:0000313" key="4">
    <source>
        <dbReference type="EMBL" id="JAD31032.1"/>
    </source>
</evidence>
<dbReference type="GO" id="GO:0003723">
    <property type="term" value="F:RNA binding"/>
    <property type="evidence" value="ECO:0007669"/>
    <property type="project" value="InterPro"/>
</dbReference>
<feature type="repeat" description="PPR" evidence="3">
    <location>
        <begin position="42"/>
        <end position="76"/>
    </location>
</feature>
<dbReference type="FunFam" id="1.25.40.10:FF:000158">
    <property type="entry name" value="pentatricopeptide repeat-containing protein At2g33680"/>
    <property type="match status" value="1"/>
</dbReference>